<reference evidence="1" key="1">
    <citation type="submission" date="2020-05" db="EMBL/GenBank/DDBJ databases">
        <authorList>
            <person name="Chiriac C."/>
            <person name="Salcher M."/>
            <person name="Ghai R."/>
            <person name="Kavagutti S V."/>
        </authorList>
    </citation>
    <scope>NUCLEOTIDE SEQUENCE</scope>
</reference>
<proteinExistence type="predicted"/>
<dbReference type="AlphaFoldDB" id="A0A6J6SDV7"/>
<sequence length="78" mass="8865">MRIRVSDSIAIPSLSRELDGSVILNINTELSFEDIEGFIGDQFEPGERDIAFLLWADDETKRVFTPIPGSTDFYIDLR</sequence>
<gene>
    <name evidence="1" type="ORF">UFOPK2735_00749</name>
</gene>
<evidence type="ECO:0000313" key="1">
    <source>
        <dbReference type="EMBL" id="CAB4732727.1"/>
    </source>
</evidence>
<dbReference type="EMBL" id="CAEZYP010000123">
    <property type="protein sequence ID" value="CAB4732727.1"/>
    <property type="molecule type" value="Genomic_DNA"/>
</dbReference>
<organism evidence="1">
    <name type="scientific">freshwater metagenome</name>
    <dbReference type="NCBI Taxonomy" id="449393"/>
    <lineage>
        <taxon>unclassified sequences</taxon>
        <taxon>metagenomes</taxon>
        <taxon>ecological metagenomes</taxon>
    </lineage>
</organism>
<protein>
    <submittedName>
        <fullName evidence="1">Unannotated protein</fullName>
    </submittedName>
</protein>
<name>A0A6J6SDV7_9ZZZZ</name>
<accession>A0A6J6SDV7</accession>